<feature type="DNA-binding region" description="Homeobox" evidence="2">
    <location>
        <begin position="3"/>
        <end position="17"/>
    </location>
</feature>
<dbReference type="InterPro" id="IPR009057">
    <property type="entry name" value="Homeodomain-like_sf"/>
</dbReference>
<dbReference type="AlphaFoldDB" id="A0AAN8WUP9"/>
<dbReference type="PROSITE" id="PS50071">
    <property type="entry name" value="HOMEOBOX_2"/>
    <property type="match status" value="1"/>
</dbReference>
<dbReference type="SUPFAM" id="SSF46689">
    <property type="entry name" value="Homeodomain-like"/>
    <property type="match status" value="1"/>
</dbReference>
<evidence type="ECO:0000256" key="2">
    <source>
        <dbReference type="PROSITE-ProRule" id="PRU00108"/>
    </source>
</evidence>
<dbReference type="InterPro" id="IPR001356">
    <property type="entry name" value="HD"/>
</dbReference>
<dbReference type="GO" id="GO:0005634">
    <property type="term" value="C:nucleus"/>
    <property type="evidence" value="ECO:0007669"/>
    <property type="project" value="UniProtKB-SubCell"/>
</dbReference>
<protein>
    <recommendedName>
        <fullName evidence="4">Homeobox domain-containing protein</fullName>
    </recommendedName>
</protein>
<gene>
    <name evidence="5" type="ORF">SK128_022033</name>
</gene>
<evidence type="ECO:0000313" key="5">
    <source>
        <dbReference type="EMBL" id="KAK7072660.1"/>
    </source>
</evidence>
<proteinExistence type="predicted"/>
<dbReference type="CDD" id="cd00086">
    <property type="entry name" value="homeodomain"/>
    <property type="match status" value="1"/>
</dbReference>
<evidence type="ECO:0000313" key="6">
    <source>
        <dbReference type="Proteomes" id="UP001381693"/>
    </source>
</evidence>
<dbReference type="GO" id="GO:0003677">
    <property type="term" value="F:DNA binding"/>
    <property type="evidence" value="ECO:0007669"/>
    <property type="project" value="UniProtKB-UniRule"/>
</dbReference>
<comment type="caution">
    <text evidence="5">The sequence shown here is derived from an EMBL/GenBank/DDBJ whole genome shotgun (WGS) entry which is preliminary data.</text>
</comment>
<keyword evidence="2" id="KW-0539">Nucleus</keyword>
<evidence type="ECO:0000256" key="1">
    <source>
        <dbReference type="ARBA" id="ARBA00004123"/>
    </source>
</evidence>
<keyword evidence="6" id="KW-1185">Reference proteome</keyword>
<dbReference type="Proteomes" id="UP001381693">
    <property type="component" value="Unassembled WGS sequence"/>
</dbReference>
<keyword evidence="2" id="KW-0371">Homeobox</keyword>
<reference evidence="5 6" key="1">
    <citation type="submission" date="2023-11" db="EMBL/GenBank/DDBJ databases">
        <title>Halocaridina rubra genome assembly.</title>
        <authorList>
            <person name="Smith C."/>
        </authorList>
    </citation>
    <scope>NUCLEOTIDE SEQUENCE [LARGE SCALE GENOMIC DNA]</scope>
    <source>
        <strain evidence="5">EP-1</strain>
        <tissue evidence="5">Whole</tissue>
    </source>
</reference>
<sequence length="75" mass="8777">MVKIWFQNRRAKERKQMKKRDELLQKEKLESVQYHPSTVTPIPSMTPMHAHVSTAQHMPPTKPIMMDVKPVIGLD</sequence>
<accession>A0AAN8WUP9</accession>
<comment type="subcellular location">
    <subcellularLocation>
        <location evidence="1 2">Nucleus</location>
    </subcellularLocation>
</comment>
<feature type="domain" description="Homeobox" evidence="4">
    <location>
        <begin position="1"/>
        <end position="16"/>
    </location>
</feature>
<organism evidence="5 6">
    <name type="scientific">Halocaridina rubra</name>
    <name type="common">Hawaiian red shrimp</name>
    <dbReference type="NCBI Taxonomy" id="373956"/>
    <lineage>
        <taxon>Eukaryota</taxon>
        <taxon>Metazoa</taxon>
        <taxon>Ecdysozoa</taxon>
        <taxon>Arthropoda</taxon>
        <taxon>Crustacea</taxon>
        <taxon>Multicrustacea</taxon>
        <taxon>Malacostraca</taxon>
        <taxon>Eumalacostraca</taxon>
        <taxon>Eucarida</taxon>
        <taxon>Decapoda</taxon>
        <taxon>Pleocyemata</taxon>
        <taxon>Caridea</taxon>
        <taxon>Atyoidea</taxon>
        <taxon>Atyidae</taxon>
        <taxon>Halocaridina</taxon>
    </lineage>
</organism>
<dbReference type="Gene3D" id="1.10.10.60">
    <property type="entry name" value="Homeodomain-like"/>
    <property type="match status" value="1"/>
</dbReference>
<evidence type="ECO:0000259" key="4">
    <source>
        <dbReference type="PROSITE" id="PS50071"/>
    </source>
</evidence>
<evidence type="ECO:0000256" key="3">
    <source>
        <dbReference type="SAM" id="MobiDB-lite"/>
    </source>
</evidence>
<name>A0AAN8WUP9_HALRR</name>
<feature type="region of interest" description="Disordered" evidence="3">
    <location>
        <begin position="52"/>
        <end position="75"/>
    </location>
</feature>
<dbReference type="EMBL" id="JAXCGZ010013381">
    <property type="protein sequence ID" value="KAK7072660.1"/>
    <property type="molecule type" value="Genomic_DNA"/>
</dbReference>
<keyword evidence="2" id="KW-0238">DNA-binding</keyword>